<dbReference type="InterPro" id="IPR026881">
    <property type="entry name" value="WYL_dom"/>
</dbReference>
<dbReference type="SUPFAM" id="SSF46785">
    <property type="entry name" value="Winged helix' DNA-binding domain"/>
    <property type="match status" value="1"/>
</dbReference>
<reference evidence="5 7" key="3">
    <citation type="submission" date="2019-04" db="EMBL/GenBank/DDBJ databases">
        <title>Genome sequencing of Clostridium botulinum Groups I-IV and Clostridium butyricum.</title>
        <authorList>
            <person name="Brunt J."/>
            <person name="Van Vliet A.H.M."/>
            <person name="Stringer S.C."/>
            <person name="Carter A.T."/>
            <person name="Peck M.W."/>
        </authorList>
    </citation>
    <scope>NUCLEOTIDE SEQUENCE [LARGE SCALE GENOMIC DNA]</scope>
    <source>
        <strain evidence="5 7">IFR 18/108</strain>
    </source>
</reference>
<dbReference type="InterPro" id="IPR013196">
    <property type="entry name" value="HTH_11"/>
</dbReference>
<evidence type="ECO:0000259" key="1">
    <source>
        <dbReference type="Pfam" id="PF08279"/>
    </source>
</evidence>
<dbReference type="EMBL" id="CP009225">
    <property type="protein sequence ID" value="AKC62311.1"/>
    <property type="molecule type" value="Genomic_DNA"/>
</dbReference>
<evidence type="ECO:0000313" key="4">
    <source>
        <dbReference type="EMBL" id="AKC62311.1"/>
    </source>
</evidence>
<feature type="domain" description="WYL" evidence="2">
    <location>
        <begin position="143"/>
        <end position="206"/>
    </location>
</feature>
<dbReference type="EMBL" id="SXCS01000002">
    <property type="protein sequence ID" value="NFR60748.1"/>
    <property type="molecule type" value="Genomic_DNA"/>
</dbReference>
<dbReference type="Pfam" id="PF13280">
    <property type="entry name" value="WYL"/>
    <property type="match status" value="1"/>
</dbReference>
<evidence type="ECO:0000259" key="2">
    <source>
        <dbReference type="Pfam" id="PF13280"/>
    </source>
</evidence>
<dbReference type="InterPro" id="IPR057727">
    <property type="entry name" value="WCX_dom"/>
</dbReference>
<gene>
    <name evidence="4" type="ORF">CLSPO_c15910</name>
    <name evidence="5" type="ORF">FDF70_04340</name>
</gene>
<organism evidence="5 7">
    <name type="scientific">Clostridium sporogenes</name>
    <dbReference type="NCBI Taxonomy" id="1509"/>
    <lineage>
        <taxon>Bacteria</taxon>
        <taxon>Bacillati</taxon>
        <taxon>Bacillota</taxon>
        <taxon>Clostridia</taxon>
        <taxon>Eubacteriales</taxon>
        <taxon>Clostridiaceae</taxon>
        <taxon>Clostridium</taxon>
    </lineage>
</organism>
<dbReference type="InterPro" id="IPR036390">
    <property type="entry name" value="WH_DNA-bd_sf"/>
</dbReference>
<dbReference type="GeneID" id="92938300"/>
<dbReference type="Gene3D" id="1.10.10.10">
    <property type="entry name" value="Winged helix-like DNA-binding domain superfamily/Winged helix DNA-binding domain"/>
    <property type="match status" value="1"/>
</dbReference>
<feature type="domain" description="WCX" evidence="3">
    <location>
        <begin position="233"/>
        <end position="305"/>
    </location>
</feature>
<dbReference type="RefSeq" id="WP_003491192.1">
    <property type="nucleotide sequence ID" value="NZ_CP009225.1"/>
</dbReference>
<dbReference type="PIRSF" id="PIRSF016838">
    <property type="entry name" value="PafC"/>
    <property type="match status" value="1"/>
</dbReference>
<name>A0A7X5P7F1_CLOSG</name>
<dbReference type="KEGG" id="cld:CLSPO_c15910"/>
<dbReference type="InterPro" id="IPR028349">
    <property type="entry name" value="PafC-like"/>
</dbReference>
<dbReference type="PANTHER" id="PTHR34580:SF8">
    <property type="entry name" value="WYL DOMAIN-CONTAINING PROTEIN"/>
    <property type="match status" value="1"/>
</dbReference>
<dbReference type="Pfam" id="PF08279">
    <property type="entry name" value="HTH_11"/>
    <property type="match status" value="1"/>
</dbReference>
<dbReference type="InterPro" id="IPR036388">
    <property type="entry name" value="WH-like_DNA-bd_sf"/>
</dbReference>
<evidence type="ECO:0000313" key="6">
    <source>
        <dbReference type="Proteomes" id="UP000033052"/>
    </source>
</evidence>
<dbReference type="InterPro" id="IPR051534">
    <property type="entry name" value="CBASS_pafABC_assoc_protein"/>
</dbReference>
<dbReference type="Proteomes" id="UP000486601">
    <property type="component" value="Unassembled WGS sequence"/>
</dbReference>
<protein>
    <submittedName>
        <fullName evidence="4">Putative transcriptional regulator</fullName>
    </submittedName>
    <submittedName>
        <fullName evidence="5">YafY family transcriptional regulator</fullName>
    </submittedName>
</protein>
<dbReference type="PROSITE" id="PS52050">
    <property type="entry name" value="WYL"/>
    <property type="match status" value="1"/>
</dbReference>
<proteinExistence type="predicted"/>
<reference evidence="4 6" key="2">
    <citation type="journal article" date="2015" name="PLoS ONE">
        <title>A universal mariner transposon system for forward genetic studies in the genus clostridium.</title>
        <authorList>
            <person name="Zhang Y."/>
            <person name="Grosse-Honebrink A."/>
            <person name="Minton N.P."/>
        </authorList>
    </citation>
    <scope>NUCLEOTIDE SEQUENCE [LARGE SCALE GENOMIC DNA]</scope>
    <source>
        <strain evidence="4 6">NCIMB 10696</strain>
    </source>
</reference>
<dbReference type="Proteomes" id="UP000033052">
    <property type="component" value="Chromosome"/>
</dbReference>
<sequence>MKINRLLAIVVILLNRKKISASELAEKFEVSVRTIYRDIEAINLAGIPIVSQIGNNGGFYIIDNYKINHQLLTLEDMISIIEALKNMNRFLDDKNVEVAIEKVKNIIPKEKKEVFDLHFEQMFIDTLPWGFKKCEEENLKYKIIHDAIDLKKCIAFDYRNSKSEYNWREAEPLTLVFKGFYWYLFSFCKLKNDYRFFKLSRMENLALLDEKINKNRISYKEYIDINKTQEVPTRIVLKFNEKVRYRVDDCFHKDDIKIQEDGSIIVDTYFLEDEWVYSMILSYGEYVEVIEPNHIREIIKNKCKKINDIYSNMT</sequence>
<feature type="domain" description="Helix-turn-helix type 11" evidence="1">
    <location>
        <begin position="5"/>
        <end position="52"/>
    </location>
</feature>
<evidence type="ECO:0000313" key="5">
    <source>
        <dbReference type="EMBL" id="NFR60748.1"/>
    </source>
</evidence>
<dbReference type="AlphaFoldDB" id="A0A7X5P7F1"/>
<reference evidence="4" key="1">
    <citation type="submission" date="2014-08" db="EMBL/GenBank/DDBJ databases">
        <authorList>
            <person name="Kubiak A."/>
            <person name="Poehlein A."/>
            <person name="Daniel R."/>
            <person name="Minton N.P."/>
        </authorList>
    </citation>
    <scope>NUCLEOTIDE SEQUENCE</scope>
    <source>
        <strain evidence="4">NCIMB 10696</strain>
    </source>
</reference>
<evidence type="ECO:0000259" key="3">
    <source>
        <dbReference type="Pfam" id="PF25583"/>
    </source>
</evidence>
<dbReference type="PANTHER" id="PTHR34580">
    <property type="match status" value="1"/>
</dbReference>
<dbReference type="Pfam" id="PF25583">
    <property type="entry name" value="WCX"/>
    <property type="match status" value="1"/>
</dbReference>
<accession>A0A7X5P7F1</accession>
<evidence type="ECO:0000313" key="7">
    <source>
        <dbReference type="Proteomes" id="UP000486601"/>
    </source>
</evidence>